<dbReference type="SUPFAM" id="SSF143437">
    <property type="entry name" value="THUMP domain-like"/>
    <property type="match status" value="1"/>
</dbReference>
<dbReference type="SMART" id="SM00981">
    <property type="entry name" value="THUMP"/>
    <property type="match status" value="1"/>
</dbReference>
<keyword evidence="1" id="KW-0694">RNA-binding</keyword>
<dbReference type="KEGG" id="sapo:SAPIO_CDS4526"/>
<feature type="region of interest" description="Disordered" evidence="2">
    <location>
        <begin position="1"/>
        <end position="46"/>
    </location>
</feature>
<dbReference type="InterPro" id="IPR040183">
    <property type="entry name" value="THUMPD1-like"/>
</dbReference>
<dbReference type="GO" id="GO:0003723">
    <property type="term" value="F:RNA binding"/>
    <property type="evidence" value="ECO:0007669"/>
    <property type="project" value="UniProtKB-UniRule"/>
</dbReference>
<proteinExistence type="predicted"/>
<dbReference type="GO" id="GO:0006400">
    <property type="term" value="P:tRNA modification"/>
    <property type="evidence" value="ECO:0007669"/>
    <property type="project" value="InterPro"/>
</dbReference>
<protein>
    <recommendedName>
        <fullName evidence="3">THUMP domain-containing protein</fullName>
    </recommendedName>
</protein>
<evidence type="ECO:0000256" key="2">
    <source>
        <dbReference type="SAM" id="MobiDB-lite"/>
    </source>
</evidence>
<dbReference type="AlphaFoldDB" id="A0A084G8D7"/>
<dbReference type="EMBL" id="JOWA01000092">
    <property type="protein sequence ID" value="KEZ43599.1"/>
    <property type="molecule type" value="Genomic_DNA"/>
</dbReference>
<evidence type="ECO:0000256" key="1">
    <source>
        <dbReference type="PROSITE-ProRule" id="PRU00529"/>
    </source>
</evidence>
<dbReference type="CDD" id="cd11717">
    <property type="entry name" value="THUMP_THUMPD1_like"/>
    <property type="match status" value="1"/>
</dbReference>
<gene>
    <name evidence="4" type="ORF">SAPIO_CDS4526</name>
</gene>
<feature type="compositionally biased region" description="Basic and acidic residues" evidence="2">
    <location>
        <begin position="304"/>
        <end position="313"/>
    </location>
</feature>
<comment type="caution">
    <text evidence="4">The sequence shown here is derived from an EMBL/GenBank/DDBJ whole genome shotgun (WGS) entry which is preliminary data.</text>
</comment>
<keyword evidence="5" id="KW-1185">Reference proteome</keyword>
<organism evidence="4 5">
    <name type="scientific">Pseudallescheria apiosperma</name>
    <name type="common">Scedosporium apiospermum</name>
    <dbReference type="NCBI Taxonomy" id="563466"/>
    <lineage>
        <taxon>Eukaryota</taxon>
        <taxon>Fungi</taxon>
        <taxon>Dikarya</taxon>
        <taxon>Ascomycota</taxon>
        <taxon>Pezizomycotina</taxon>
        <taxon>Sordariomycetes</taxon>
        <taxon>Hypocreomycetidae</taxon>
        <taxon>Microascales</taxon>
        <taxon>Microascaceae</taxon>
        <taxon>Scedosporium</taxon>
    </lineage>
</organism>
<dbReference type="VEuPathDB" id="FungiDB:SAPIO_CDS4526"/>
<dbReference type="GeneID" id="27723598"/>
<sequence length="330" mass="36589">MSENKRKQPPGSGPQGQTKKSKRGNDGKWQTPHQRKMISQRMDMGGSVESGDAGIWVTCQRGLEKKAISEMILLCDELGETLYDIKAPSKLEENEALDAQDDKDIASSIEDEIKRMKKDKTSKADYTFIPVRSGIECVFFMKTRSPVEPVEFVNRICDDAEKCTDMTERKLRHINRLTPVVLIGKSLDSGIEKVAREVLKSTFALNPENASEPTTEAEEEADGAAHSYAIRPNIRASSLKRDEVINRVAALVGPKHKVNLTTPDKVILIDIYKNLCGMSVVDGPRWDALKKYNVNEIYKQALAKKSERPETKSDAAAPPAAAQTEVETAG</sequence>
<feature type="region of interest" description="Disordered" evidence="2">
    <location>
        <begin position="206"/>
        <end position="225"/>
    </location>
</feature>
<reference evidence="4 5" key="1">
    <citation type="journal article" date="2014" name="Genome Announc.">
        <title>Draft genome sequence of the pathogenic fungus Scedosporium apiospermum.</title>
        <authorList>
            <person name="Vandeputte P."/>
            <person name="Ghamrawi S."/>
            <person name="Rechenmann M."/>
            <person name="Iltis A."/>
            <person name="Giraud S."/>
            <person name="Fleury M."/>
            <person name="Thornton C."/>
            <person name="Delhaes L."/>
            <person name="Meyer W."/>
            <person name="Papon N."/>
            <person name="Bouchara J.P."/>
        </authorList>
    </citation>
    <scope>NUCLEOTIDE SEQUENCE [LARGE SCALE GENOMIC DNA]</scope>
    <source>
        <strain evidence="4 5">IHEM 14462</strain>
    </source>
</reference>
<dbReference type="PROSITE" id="PS51165">
    <property type="entry name" value="THUMP"/>
    <property type="match status" value="1"/>
</dbReference>
<feature type="region of interest" description="Disordered" evidence="2">
    <location>
        <begin position="302"/>
        <end position="330"/>
    </location>
</feature>
<evidence type="ECO:0000259" key="3">
    <source>
        <dbReference type="PROSITE" id="PS51165"/>
    </source>
</evidence>
<feature type="domain" description="THUMP" evidence="3">
    <location>
        <begin position="193"/>
        <end position="282"/>
    </location>
</feature>
<evidence type="ECO:0000313" key="5">
    <source>
        <dbReference type="Proteomes" id="UP000028545"/>
    </source>
</evidence>
<dbReference type="InterPro" id="IPR004114">
    <property type="entry name" value="THUMP_dom"/>
</dbReference>
<dbReference type="PANTHER" id="PTHR13452:SF10">
    <property type="entry name" value="THUMP DOMAIN-CONTAINING PROTEIN 1"/>
    <property type="match status" value="1"/>
</dbReference>
<name>A0A084G8D7_PSEDA</name>
<dbReference type="Proteomes" id="UP000028545">
    <property type="component" value="Unassembled WGS sequence"/>
</dbReference>
<accession>A0A084G8D7</accession>
<dbReference type="PANTHER" id="PTHR13452">
    <property type="entry name" value="THUMP DOMAIN CONTAINING PROTEIN 1-RELATED"/>
    <property type="match status" value="1"/>
</dbReference>
<dbReference type="HOGENOM" id="CLU_039352_2_0_1"/>
<evidence type="ECO:0000313" key="4">
    <source>
        <dbReference type="EMBL" id="KEZ43599.1"/>
    </source>
</evidence>
<dbReference type="Pfam" id="PF02926">
    <property type="entry name" value="THUMP"/>
    <property type="match status" value="1"/>
</dbReference>
<dbReference type="Gene3D" id="3.30.2300.10">
    <property type="entry name" value="THUMP superfamily"/>
    <property type="match status" value="1"/>
</dbReference>
<dbReference type="OrthoDB" id="367221at2759"/>
<dbReference type="RefSeq" id="XP_016643398.1">
    <property type="nucleotide sequence ID" value="XM_016787053.1"/>
</dbReference>
<dbReference type="OMA" id="MNEKACV"/>